<comment type="similarity">
    <text evidence="1">Belongs to the serpin family.</text>
</comment>
<dbReference type="EMBL" id="ASPP01003416">
    <property type="protein sequence ID" value="ETO33404.1"/>
    <property type="molecule type" value="Genomic_DNA"/>
</dbReference>
<dbReference type="SUPFAM" id="SSF56574">
    <property type="entry name" value="Serpins"/>
    <property type="match status" value="1"/>
</dbReference>
<dbReference type="OrthoDB" id="6347071at2759"/>
<dbReference type="GO" id="GO:0005615">
    <property type="term" value="C:extracellular space"/>
    <property type="evidence" value="ECO:0007669"/>
    <property type="project" value="InterPro"/>
</dbReference>
<comment type="caution">
    <text evidence="4">The sequence shown here is derived from an EMBL/GenBank/DDBJ whole genome shotgun (WGS) entry which is preliminary data.</text>
</comment>
<dbReference type="PANTHER" id="PTHR11461">
    <property type="entry name" value="SERINE PROTEASE INHIBITOR, SERPIN"/>
    <property type="match status" value="1"/>
</dbReference>
<gene>
    <name evidence="4" type="ORF">RFI_03707</name>
</gene>
<evidence type="ECO:0000256" key="1">
    <source>
        <dbReference type="ARBA" id="ARBA00009500"/>
    </source>
</evidence>
<reference evidence="4 5" key="1">
    <citation type="journal article" date="2013" name="Curr. Biol.">
        <title>The Genome of the Foraminiferan Reticulomyxa filosa.</title>
        <authorList>
            <person name="Glockner G."/>
            <person name="Hulsmann N."/>
            <person name="Schleicher M."/>
            <person name="Noegel A.A."/>
            <person name="Eichinger L."/>
            <person name="Gallinger C."/>
            <person name="Pawlowski J."/>
            <person name="Sierra R."/>
            <person name="Euteneuer U."/>
            <person name="Pillet L."/>
            <person name="Moustafa A."/>
            <person name="Platzer M."/>
            <person name="Groth M."/>
            <person name="Szafranski K."/>
            <person name="Schliwa M."/>
        </authorList>
    </citation>
    <scope>NUCLEOTIDE SEQUENCE [LARGE SCALE GENOMIC DNA]</scope>
</reference>
<protein>
    <submittedName>
        <fullName evidence="4">Serine protease inhibitor</fullName>
    </submittedName>
</protein>
<dbReference type="Pfam" id="PF00079">
    <property type="entry name" value="Serpin"/>
    <property type="match status" value="1"/>
</dbReference>
<dbReference type="GO" id="GO:0004867">
    <property type="term" value="F:serine-type endopeptidase inhibitor activity"/>
    <property type="evidence" value="ECO:0007669"/>
    <property type="project" value="InterPro"/>
</dbReference>
<name>X6P5Q1_RETFI</name>
<feature type="region of interest" description="Disordered" evidence="2">
    <location>
        <begin position="31"/>
        <end position="70"/>
    </location>
</feature>
<dbReference type="Gene3D" id="3.30.497.10">
    <property type="entry name" value="Antithrombin, subunit I, domain 2"/>
    <property type="match status" value="1"/>
</dbReference>
<dbReference type="InterPro" id="IPR036186">
    <property type="entry name" value="Serpin_sf"/>
</dbReference>
<feature type="compositionally biased region" description="Basic and acidic residues" evidence="2">
    <location>
        <begin position="31"/>
        <end position="43"/>
    </location>
</feature>
<dbReference type="PANTHER" id="PTHR11461:SF211">
    <property type="entry name" value="GH10112P-RELATED"/>
    <property type="match status" value="1"/>
</dbReference>
<evidence type="ECO:0000313" key="5">
    <source>
        <dbReference type="Proteomes" id="UP000023152"/>
    </source>
</evidence>
<feature type="domain" description="Serpin" evidence="3">
    <location>
        <begin position="57"/>
        <end position="220"/>
    </location>
</feature>
<evidence type="ECO:0000259" key="3">
    <source>
        <dbReference type="Pfam" id="PF00079"/>
    </source>
</evidence>
<keyword evidence="5" id="KW-1185">Reference proteome</keyword>
<accession>X6P5Q1</accession>
<dbReference type="Proteomes" id="UP000023152">
    <property type="component" value="Unassembled WGS sequence"/>
</dbReference>
<sequence length="253" mass="29896">MGCWDIDCNTQAKQLTLWLKKLIAHYQDEYDKVSQNDETKKEEEQEEQEDQEENDAPEEKEEAQDNEDELKDEPNITCLFISNCLFLNSEYQLITRFRKLFKKSVRHARFYDESKHAEIVQQINNWTAKHTLSKAPMIGSQLQLIEATAIGISALYFHGIFWYSFDPSNTKTLPFFSDSTLSRQLKSAPFINGITKCRYYNGKKYGTDWTFVCLDYHLKKTDLLERLSLIFVKRIPKKTEKKDKEHICRKPIR</sequence>
<feature type="compositionally biased region" description="Acidic residues" evidence="2">
    <location>
        <begin position="44"/>
        <end position="70"/>
    </location>
</feature>
<dbReference type="InterPro" id="IPR023796">
    <property type="entry name" value="Serpin_dom"/>
</dbReference>
<dbReference type="InterPro" id="IPR000215">
    <property type="entry name" value="Serpin_fam"/>
</dbReference>
<evidence type="ECO:0000313" key="4">
    <source>
        <dbReference type="EMBL" id="ETO33404.1"/>
    </source>
</evidence>
<evidence type="ECO:0000256" key="2">
    <source>
        <dbReference type="SAM" id="MobiDB-lite"/>
    </source>
</evidence>
<proteinExistence type="inferred from homology"/>
<dbReference type="InterPro" id="IPR042178">
    <property type="entry name" value="Serpin_sf_1"/>
</dbReference>
<dbReference type="AlphaFoldDB" id="X6P5Q1"/>
<organism evidence="4 5">
    <name type="scientific">Reticulomyxa filosa</name>
    <dbReference type="NCBI Taxonomy" id="46433"/>
    <lineage>
        <taxon>Eukaryota</taxon>
        <taxon>Sar</taxon>
        <taxon>Rhizaria</taxon>
        <taxon>Retaria</taxon>
        <taxon>Foraminifera</taxon>
        <taxon>Monothalamids</taxon>
        <taxon>Reticulomyxidae</taxon>
        <taxon>Reticulomyxa</taxon>
    </lineage>
</organism>